<dbReference type="Gene3D" id="1.20.58.1910">
    <property type="match status" value="1"/>
</dbReference>
<dbReference type="InterPro" id="IPR003607">
    <property type="entry name" value="HD/PDEase_dom"/>
</dbReference>
<dbReference type="OrthoDB" id="16547at2759"/>
<dbReference type="PANTHER" id="PTHR33594:SF1">
    <property type="entry name" value="HD_PDEASE DOMAIN-CONTAINING PROTEIN"/>
    <property type="match status" value="1"/>
</dbReference>
<dbReference type="RefSeq" id="XP_009826074.1">
    <property type="nucleotide sequence ID" value="XM_009827772.1"/>
</dbReference>
<dbReference type="VEuPathDB" id="FungiDB:H257_03606"/>
<evidence type="ECO:0000313" key="2">
    <source>
        <dbReference type="EMBL" id="ETV84382.1"/>
    </source>
</evidence>
<protein>
    <recommendedName>
        <fullName evidence="1">HD/PDEase domain-containing protein</fullName>
    </recommendedName>
</protein>
<gene>
    <name evidence="2" type="ORF">H257_03606</name>
</gene>
<dbReference type="SUPFAM" id="SSF109604">
    <property type="entry name" value="HD-domain/PDEase-like"/>
    <property type="match status" value="1"/>
</dbReference>
<evidence type="ECO:0000259" key="1">
    <source>
        <dbReference type="SMART" id="SM00471"/>
    </source>
</evidence>
<dbReference type="EMBL" id="KI913119">
    <property type="protein sequence ID" value="ETV84382.1"/>
    <property type="molecule type" value="Genomic_DNA"/>
</dbReference>
<reference evidence="2" key="1">
    <citation type="submission" date="2013-12" db="EMBL/GenBank/DDBJ databases">
        <title>The Genome Sequence of Aphanomyces astaci APO3.</title>
        <authorList>
            <consortium name="The Broad Institute Genomics Platform"/>
            <person name="Russ C."/>
            <person name="Tyler B."/>
            <person name="van West P."/>
            <person name="Dieguez-Uribeondo J."/>
            <person name="Young S.K."/>
            <person name="Zeng Q."/>
            <person name="Gargeya S."/>
            <person name="Fitzgerald M."/>
            <person name="Abouelleil A."/>
            <person name="Alvarado L."/>
            <person name="Chapman S.B."/>
            <person name="Gainer-Dewar J."/>
            <person name="Goldberg J."/>
            <person name="Griggs A."/>
            <person name="Gujja S."/>
            <person name="Hansen M."/>
            <person name="Howarth C."/>
            <person name="Imamovic A."/>
            <person name="Ireland A."/>
            <person name="Larimer J."/>
            <person name="McCowan C."/>
            <person name="Murphy C."/>
            <person name="Pearson M."/>
            <person name="Poon T.W."/>
            <person name="Priest M."/>
            <person name="Roberts A."/>
            <person name="Saif S."/>
            <person name="Shea T."/>
            <person name="Sykes S."/>
            <person name="Wortman J."/>
            <person name="Nusbaum C."/>
            <person name="Birren B."/>
        </authorList>
    </citation>
    <scope>NUCLEOTIDE SEQUENCE [LARGE SCALE GENOMIC DNA]</scope>
    <source>
        <strain evidence="2">APO3</strain>
    </source>
</reference>
<dbReference type="CDD" id="cd00077">
    <property type="entry name" value="HDc"/>
    <property type="match status" value="1"/>
</dbReference>
<sequence>MTYSEKSREKRSSSFSRYSFDGDSPLPPFVAMTSSSAIDGGDWAAKFGPVMTTDDIVIQNTVEYVRGMLASNDASHDWNHIERVWRLSVRIATEEHVERMDCVVLAALLHDIDDWKYTGSDSTDRARAFLHTQPLDVDKIEFVLKIINGIGFKEELGAKKVVQHRTYIMSTMIPWVPCQISMFPELACVQDADRLDAIGAIGIARCLTYGGHKKRVLYEPSVPPLMAMDKAAYMANKHGPTLNHFYEKLFKLKDMMKTPTGQRIAQARHEYMVEFVERMQAEVAGLL</sequence>
<dbReference type="SMART" id="SM00471">
    <property type="entry name" value="HDc"/>
    <property type="match status" value="1"/>
</dbReference>
<feature type="domain" description="HD/PDEase" evidence="1">
    <location>
        <begin position="73"/>
        <end position="207"/>
    </location>
</feature>
<accession>W4GXH6</accession>
<dbReference type="Gene3D" id="1.10.472.50">
    <property type="entry name" value="HD-domain/PDEase-like"/>
    <property type="match status" value="1"/>
</dbReference>
<proteinExistence type="predicted"/>
<organism evidence="2">
    <name type="scientific">Aphanomyces astaci</name>
    <name type="common">Crayfish plague agent</name>
    <dbReference type="NCBI Taxonomy" id="112090"/>
    <lineage>
        <taxon>Eukaryota</taxon>
        <taxon>Sar</taxon>
        <taxon>Stramenopiles</taxon>
        <taxon>Oomycota</taxon>
        <taxon>Saprolegniomycetes</taxon>
        <taxon>Saprolegniales</taxon>
        <taxon>Verrucalvaceae</taxon>
        <taxon>Aphanomyces</taxon>
    </lineage>
</organism>
<dbReference type="AlphaFoldDB" id="W4GXH6"/>
<dbReference type="STRING" id="112090.W4GXH6"/>
<dbReference type="InterPro" id="IPR006674">
    <property type="entry name" value="HD_domain"/>
</dbReference>
<dbReference type="GeneID" id="20805602"/>
<name>W4GXH6_APHAT</name>
<dbReference type="Pfam" id="PF01966">
    <property type="entry name" value="HD"/>
    <property type="match status" value="1"/>
</dbReference>
<dbReference type="PANTHER" id="PTHR33594">
    <property type="entry name" value="SUPERFAMILY HYDROLASE, PUTATIVE (AFU_ORTHOLOGUE AFUA_1G03035)-RELATED"/>
    <property type="match status" value="1"/>
</dbReference>